<evidence type="ECO:0000313" key="1">
    <source>
        <dbReference type="EMBL" id="ODM96659.1"/>
    </source>
</evidence>
<dbReference type="EMBL" id="LJIJ01000515">
    <property type="protein sequence ID" value="ODM96659.1"/>
    <property type="molecule type" value="Genomic_DNA"/>
</dbReference>
<reference evidence="1 2" key="1">
    <citation type="journal article" date="2016" name="Genome Biol. Evol.">
        <title>Gene Family Evolution Reflects Adaptation to Soil Environmental Stressors in the Genome of the Collembolan Orchesella cincta.</title>
        <authorList>
            <person name="Faddeeva-Vakhrusheva A."/>
            <person name="Derks M.F."/>
            <person name="Anvar S.Y."/>
            <person name="Agamennone V."/>
            <person name="Suring W."/>
            <person name="Smit S."/>
            <person name="van Straalen N.M."/>
            <person name="Roelofs D."/>
        </authorList>
    </citation>
    <scope>NUCLEOTIDE SEQUENCE [LARGE SCALE GENOMIC DNA]</scope>
    <source>
        <tissue evidence="1">Mixed pool</tissue>
    </source>
</reference>
<keyword evidence="2" id="KW-1185">Reference proteome</keyword>
<dbReference type="Proteomes" id="UP000094527">
    <property type="component" value="Unassembled WGS sequence"/>
</dbReference>
<protein>
    <submittedName>
        <fullName evidence="1">Uncharacterized protein</fullName>
    </submittedName>
</protein>
<evidence type="ECO:0000313" key="2">
    <source>
        <dbReference type="Proteomes" id="UP000094527"/>
    </source>
</evidence>
<organism evidence="1 2">
    <name type="scientific">Orchesella cincta</name>
    <name type="common">Springtail</name>
    <name type="synonym">Podura cincta</name>
    <dbReference type="NCBI Taxonomy" id="48709"/>
    <lineage>
        <taxon>Eukaryota</taxon>
        <taxon>Metazoa</taxon>
        <taxon>Ecdysozoa</taxon>
        <taxon>Arthropoda</taxon>
        <taxon>Hexapoda</taxon>
        <taxon>Collembola</taxon>
        <taxon>Entomobryomorpha</taxon>
        <taxon>Entomobryoidea</taxon>
        <taxon>Orchesellidae</taxon>
        <taxon>Orchesellinae</taxon>
        <taxon>Orchesella</taxon>
    </lineage>
</organism>
<accession>A0A1D2MU75</accession>
<proteinExistence type="predicted"/>
<comment type="caution">
    <text evidence="1">The sequence shown here is derived from an EMBL/GenBank/DDBJ whole genome shotgun (WGS) entry which is preliminary data.</text>
</comment>
<dbReference type="AlphaFoldDB" id="A0A1D2MU75"/>
<name>A0A1D2MU75_ORCCI</name>
<sequence length="160" mass="18408">MGGVKLAYKGKESFEKQDAQKFITLASKRLATEVFTNEINNSLLLLLFTSSETFLPLETEALRKKVDNSLVFTVEFCALLKERADDDIVPALNQLLNLNDRNLVNYEKKIREIFRTLLPMELLVVDVPDLTNLPDVRDVPDLKNVPDKKDRRGYISQYFK</sequence>
<gene>
    <name evidence="1" type="ORF">Ocin01_10023</name>
</gene>